<dbReference type="InterPro" id="IPR058384">
    <property type="entry name" value="DUF8071"/>
</dbReference>
<dbReference type="Pfam" id="PF26268">
    <property type="entry name" value="DUF8071"/>
    <property type="match status" value="1"/>
</dbReference>
<keyword evidence="1" id="KW-0472">Membrane</keyword>
<feature type="transmembrane region" description="Helical" evidence="1">
    <location>
        <begin position="48"/>
        <end position="65"/>
    </location>
</feature>
<feature type="transmembrane region" description="Helical" evidence="1">
    <location>
        <begin position="110"/>
        <end position="131"/>
    </location>
</feature>
<dbReference type="AlphaFoldDB" id="A0A830GQU7"/>
<feature type="domain" description="DUF8071" evidence="2">
    <location>
        <begin position="2"/>
        <end position="141"/>
    </location>
</feature>
<evidence type="ECO:0000313" key="4">
    <source>
        <dbReference type="Proteomes" id="UP000605784"/>
    </source>
</evidence>
<comment type="caution">
    <text evidence="3">The sequence shown here is derived from an EMBL/GenBank/DDBJ whole genome shotgun (WGS) entry which is preliminary data.</text>
</comment>
<keyword evidence="1" id="KW-0812">Transmembrane</keyword>
<evidence type="ECO:0000313" key="3">
    <source>
        <dbReference type="EMBL" id="GGO02925.1"/>
    </source>
</evidence>
<proteinExistence type="predicted"/>
<sequence>MDISLLIGLLTVPLALGSVWWVDANVGYDALVELVSGTWDGTSPELGVFLAAAVLVGLGAVSAGLNSGLLPTSGLVIAPIFGAALTRYGTSVPTYGGGTTVVSLPEAVAYAAYVGVAFGVPIALCGFLLGAGLRRVGVVLTDTAGPSRPTEQA</sequence>
<reference evidence="3" key="2">
    <citation type="submission" date="2020-09" db="EMBL/GenBank/DDBJ databases">
        <authorList>
            <person name="Sun Q."/>
            <person name="Ohkuma M."/>
        </authorList>
    </citation>
    <scope>NUCLEOTIDE SEQUENCE</scope>
    <source>
        <strain evidence="3">JCM 17820</strain>
    </source>
</reference>
<gene>
    <name evidence="3" type="ORF">GCM10009030_38050</name>
</gene>
<dbReference type="Proteomes" id="UP000605784">
    <property type="component" value="Unassembled WGS sequence"/>
</dbReference>
<evidence type="ECO:0000256" key="1">
    <source>
        <dbReference type="SAM" id="Phobius"/>
    </source>
</evidence>
<reference evidence="3" key="1">
    <citation type="journal article" date="2014" name="Int. J. Syst. Evol. Microbiol.">
        <title>Complete genome sequence of Corynebacterium casei LMG S-19264T (=DSM 44701T), isolated from a smear-ripened cheese.</title>
        <authorList>
            <consortium name="US DOE Joint Genome Institute (JGI-PGF)"/>
            <person name="Walter F."/>
            <person name="Albersmeier A."/>
            <person name="Kalinowski J."/>
            <person name="Ruckert C."/>
        </authorList>
    </citation>
    <scope>NUCLEOTIDE SEQUENCE</scope>
    <source>
        <strain evidence="3">JCM 17820</strain>
    </source>
</reference>
<organism evidence="3 4">
    <name type="scientific">Haloarcula pellucida</name>
    <dbReference type="NCBI Taxonomy" id="1427151"/>
    <lineage>
        <taxon>Archaea</taxon>
        <taxon>Methanobacteriati</taxon>
        <taxon>Methanobacteriota</taxon>
        <taxon>Stenosarchaea group</taxon>
        <taxon>Halobacteria</taxon>
        <taxon>Halobacteriales</taxon>
        <taxon>Haloarculaceae</taxon>
        <taxon>Haloarcula</taxon>
    </lineage>
</organism>
<keyword evidence="4" id="KW-1185">Reference proteome</keyword>
<evidence type="ECO:0000259" key="2">
    <source>
        <dbReference type="Pfam" id="PF26268"/>
    </source>
</evidence>
<protein>
    <recommendedName>
        <fullName evidence="2">DUF8071 domain-containing protein</fullName>
    </recommendedName>
</protein>
<name>A0A830GQU7_9EURY</name>
<feature type="transmembrane region" description="Helical" evidence="1">
    <location>
        <begin position="72"/>
        <end position="90"/>
    </location>
</feature>
<keyword evidence="1" id="KW-1133">Transmembrane helix</keyword>
<accession>A0A830GQU7</accession>
<dbReference type="EMBL" id="BMOU01000007">
    <property type="protein sequence ID" value="GGO02925.1"/>
    <property type="molecule type" value="Genomic_DNA"/>
</dbReference>